<gene>
    <name evidence="2" type="ORF">FCV13_06140</name>
    <name evidence="3" type="ORF">FDF67_04620</name>
</gene>
<evidence type="ECO:0000313" key="2">
    <source>
        <dbReference type="EMBL" id="NFD87604.1"/>
    </source>
</evidence>
<dbReference type="EMBL" id="SWNS01000004">
    <property type="protein sequence ID" value="NFD87604.1"/>
    <property type="molecule type" value="Genomic_DNA"/>
</dbReference>
<comment type="caution">
    <text evidence="2">The sequence shown here is derived from an EMBL/GenBank/DDBJ whole genome shotgun (WGS) entry which is preliminary data.</text>
</comment>
<feature type="transmembrane region" description="Helical" evidence="1">
    <location>
        <begin position="12"/>
        <end position="34"/>
    </location>
</feature>
<proteinExistence type="predicted"/>
<keyword evidence="1" id="KW-0472">Membrane</keyword>
<evidence type="ECO:0000313" key="3">
    <source>
        <dbReference type="EMBL" id="NFU59497.1"/>
    </source>
</evidence>
<dbReference type="Proteomes" id="UP000785180">
    <property type="component" value="Unassembled WGS sequence"/>
</dbReference>
<reference evidence="2" key="1">
    <citation type="submission" date="2019-04" db="EMBL/GenBank/DDBJ databases">
        <title>Genome sequencing of Clostridium botulinum Groups I-IV and Clostridium butyricum.</title>
        <authorList>
            <person name="Brunt J."/>
            <person name="Van Vliet A.H.M."/>
            <person name="Stringer S.C."/>
            <person name="Carter A.T."/>
            <person name="Peck M.W."/>
        </authorList>
    </citation>
    <scope>NUCLEOTIDE SEQUENCE</scope>
    <source>
        <strain evidence="3">7221C</strain>
        <strain evidence="2">Colworth BL165</strain>
    </source>
</reference>
<sequence>MCNNIKPKEPNLNGNSGCFGGIIGGIISIIFLFCDTVNNKIFRFFYYDLGVSDLMWKLIAIILIIFPMITMSIIFKSVYKIMFKEENEKKINMYKIQLRNYAEKEKNEEIKNQKYISENEIPHDAMEVNCVNPFNDVILKIWINNNNLCFAGINYMDNIKRFEIPKKNINSFFRQGDVYNEVKISEGNMEGGGSSISGAIIGGVIAGGAGAIIGSRKKIKSKEINSENIRIDKRQTILEYMENEEYKYLFFNSYAYDILIKLIPEKEFQLVKQRGENTNNFNHTNNDVYKNIRELSKLKDEGILSNEEFLEKKKELLNTL</sequence>
<name>A0A6G4D9I0_CLOBO</name>
<protein>
    <submittedName>
        <fullName evidence="2">SHOCT domain-containing protein</fullName>
    </submittedName>
</protein>
<keyword evidence="1" id="KW-0812">Transmembrane</keyword>
<dbReference type="EMBL" id="SXDK01000004">
    <property type="protein sequence ID" value="NFU59497.1"/>
    <property type="molecule type" value="Genomic_DNA"/>
</dbReference>
<dbReference type="AlphaFoldDB" id="A0A6G4D9I0"/>
<organism evidence="2">
    <name type="scientific">Clostridium botulinum</name>
    <dbReference type="NCBI Taxonomy" id="1491"/>
    <lineage>
        <taxon>Bacteria</taxon>
        <taxon>Bacillati</taxon>
        <taxon>Bacillota</taxon>
        <taxon>Clostridia</taxon>
        <taxon>Eubacteriales</taxon>
        <taxon>Clostridiaceae</taxon>
        <taxon>Clostridium</taxon>
    </lineage>
</organism>
<keyword evidence="1" id="KW-1133">Transmembrane helix</keyword>
<feature type="transmembrane region" description="Helical" evidence="1">
    <location>
        <begin position="54"/>
        <end position="75"/>
    </location>
</feature>
<accession>A0A6G4D9I0</accession>
<evidence type="ECO:0000256" key="1">
    <source>
        <dbReference type="SAM" id="Phobius"/>
    </source>
</evidence>